<dbReference type="HOGENOM" id="CLU_2521457_0_0_11"/>
<accession>R4YWY8</accession>
<keyword evidence="1" id="KW-1133">Transmembrane helix</keyword>
<dbReference type="Proteomes" id="UP000018291">
    <property type="component" value="Unassembled WGS sequence"/>
</dbReference>
<keyword evidence="1" id="KW-0472">Membrane</keyword>
<reference evidence="2 3" key="1">
    <citation type="journal article" date="2013" name="ISME J.">
        <title>Metabolic model for the filamentous 'Candidatus Microthrix parvicella' based on genomic and metagenomic analyses.</title>
        <authorList>
            <person name="Jon McIlroy S."/>
            <person name="Kristiansen R."/>
            <person name="Albertsen M."/>
            <person name="Michael Karst S."/>
            <person name="Rossetti S."/>
            <person name="Lund Nielsen J."/>
            <person name="Tandoi V."/>
            <person name="James Seviour R."/>
            <person name="Nielsen P.H."/>
        </authorList>
    </citation>
    <scope>NUCLEOTIDE SEQUENCE [LARGE SCALE GENOMIC DNA]</scope>
    <source>
        <strain evidence="2 3">RN1</strain>
    </source>
</reference>
<dbReference type="EMBL" id="CANL01000005">
    <property type="protein sequence ID" value="CCM62575.1"/>
    <property type="molecule type" value="Genomic_DNA"/>
</dbReference>
<comment type="caution">
    <text evidence="2">The sequence shown here is derived from an EMBL/GenBank/DDBJ whole genome shotgun (WGS) entry which is preliminary data.</text>
</comment>
<proteinExistence type="predicted"/>
<evidence type="ECO:0000313" key="2">
    <source>
        <dbReference type="EMBL" id="CCM62575.1"/>
    </source>
</evidence>
<evidence type="ECO:0000313" key="3">
    <source>
        <dbReference type="Proteomes" id="UP000018291"/>
    </source>
</evidence>
<name>R4YWY8_9ACTN</name>
<evidence type="ECO:0000256" key="1">
    <source>
        <dbReference type="SAM" id="Phobius"/>
    </source>
</evidence>
<feature type="transmembrane region" description="Helical" evidence="1">
    <location>
        <begin position="56"/>
        <end position="76"/>
    </location>
</feature>
<dbReference type="AlphaFoldDB" id="R4YWY8"/>
<dbReference type="STRING" id="1229780.BN381_130133"/>
<keyword evidence="1" id="KW-0812">Transmembrane</keyword>
<protein>
    <submittedName>
        <fullName evidence="2">Uncharacterized protein</fullName>
    </submittedName>
</protein>
<gene>
    <name evidence="2" type="ORF">BN381_130133</name>
</gene>
<keyword evidence="3" id="KW-1185">Reference proteome</keyword>
<sequence>MDLQIVSRLGWSSNNFGSGDGRGADDLFGQAVARRSSGRIPDGTPENGVHLSWGPIWLMLGFMLASSIGWTLGLVIRRRRATRP</sequence>
<organism evidence="2 3">
    <name type="scientific">Candidatus Neomicrothrix parvicella RN1</name>
    <dbReference type="NCBI Taxonomy" id="1229780"/>
    <lineage>
        <taxon>Bacteria</taxon>
        <taxon>Bacillati</taxon>
        <taxon>Actinomycetota</taxon>
        <taxon>Acidimicrobiia</taxon>
        <taxon>Acidimicrobiales</taxon>
        <taxon>Microthrixaceae</taxon>
        <taxon>Candidatus Neomicrothrix</taxon>
    </lineage>
</organism>